<name>A0A6J4P4V8_9ACTN</name>
<dbReference type="Pfam" id="PF03703">
    <property type="entry name" value="bPH_2"/>
    <property type="match status" value="2"/>
</dbReference>
<feature type="region of interest" description="Disordered" evidence="1">
    <location>
        <begin position="148"/>
        <end position="177"/>
    </location>
</feature>
<dbReference type="AlphaFoldDB" id="A0A6J4P4V8"/>
<evidence type="ECO:0000313" key="3">
    <source>
        <dbReference type="EMBL" id="CAA9406203.1"/>
    </source>
</evidence>
<gene>
    <name evidence="3" type="ORF">AVDCRST_MAG35-1172</name>
</gene>
<feature type="region of interest" description="Disordered" evidence="1">
    <location>
        <begin position="273"/>
        <end position="313"/>
    </location>
</feature>
<dbReference type="EMBL" id="CADCUY010000239">
    <property type="protein sequence ID" value="CAA9406203.1"/>
    <property type="molecule type" value="Genomic_DNA"/>
</dbReference>
<proteinExistence type="predicted"/>
<feature type="domain" description="YdbS-like PH" evidence="2">
    <location>
        <begin position="188"/>
        <end position="261"/>
    </location>
</feature>
<sequence length="313" mass="33141">RLVGSVALGTAPLVLLGGLVAVVVAISVTGSLSPLLGFGPAVLGVAAGIARDIARGGAWTVERTAVGLRLRHGLLDRRSQTIPRGRVQAVRVSQPPLWRLTSWWKVEVNVAGYGLESDGEQGSSTQVVPVCTRPEVDLLLALVVPDDHPTAGDPAPHPAAVEEGLTGTGPSGWTTSPRRARVLDPVGWRRQGLRATPSQLLLRRGRLWRSLDVVPHGRTQSLGLVQGPWQRRLRLSTLVVHSTPGPVRPVAPHLDAAEAVAALLAQAERARTAARLEGRRPPVPATLTAPPESLEPASEEPGSEETVRPAERP</sequence>
<protein>
    <recommendedName>
        <fullName evidence="2">YdbS-like PH domain-containing protein</fullName>
    </recommendedName>
</protein>
<dbReference type="PANTHER" id="PTHR34473:SF2">
    <property type="entry name" value="UPF0699 TRANSMEMBRANE PROTEIN YDBT"/>
    <property type="match status" value="1"/>
</dbReference>
<organism evidence="3">
    <name type="scientific">uncultured Quadrisphaera sp</name>
    <dbReference type="NCBI Taxonomy" id="904978"/>
    <lineage>
        <taxon>Bacteria</taxon>
        <taxon>Bacillati</taxon>
        <taxon>Actinomycetota</taxon>
        <taxon>Actinomycetes</taxon>
        <taxon>Kineosporiales</taxon>
        <taxon>Kineosporiaceae</taxon>
        <taxon>Quadrisphaera</taxon>
        <taxon>environmental samples</taxon>
    </lineage>
</organism>
<feature type="non-terminal residue" evidence="3">
    <location>
        <position position="1"/>
    </location>
</feature>
<accession>A0A6J4P4V8</accession>
<reference evidence="3" key="1">
    <citation type="submission" date="2020-02" db="EMBL/GenBank/DDBJ databases">
        <authorList>
            <person name="Meier V. D."/>
        </authorList>
    </citation>
    <scope>NUCLEOTIDE SEQUENCE</scope>
    <source>
        <strain evidence="3">AVDCRST_MAG35</strain>
    </source>
</reference>
<dbReference type="PANTHER" id="PTHR34473">
    <property type="entry name" value="UPF0699 TRANSMEMBRANE PROTEIN YDBS"/>
    <property type="match status" value="1"/>
</dbReference>
<dbReference type="InterPro" id="IPR005182">
    <property type="entry name" value="YdbS-like_PH"/>
</dbReference>
<evidence type="ECO:0000259" key="2">
    <source>
        <dbReference type="Pfam" id="PF03703"/>
    </source>
</evidence>
<evidence type="ECO:0000256" key="1">
    <source>
        <dbReference type="SAM" id="MobiDB-lite"/>
    </source>
</evidence>
<feature type="domain" description="YdbS-like PH" evidence="2">
    <location>
        <begin position="60"/>
        <end position="114"/>
    </location>
</feature>